<dbReference type="PANTHER" id="PTHR15725">
    <property type="entry name" value="ZN-FINGER, C-X8-C-X5-C-X3-H TYPE-CONTAINING"/>
    <property type="match status" value="1"/>
</dbReference>
<dbReference type="Pfam" id="PF15663">
    <property type="entry name" value="zf-CCCH_3"/>
    <property type="match status" value="1"/>
</dbReference>
<dbReference type="GeneTree" id="ENSGT00920000149095"/>
<dbReference type="PROSITE" id="PS50103">
    <property type="entry name" value="ZF_C3H1"/>
    <property type="match status" value="1"/>
</dbReference>
<name>A0A669BQJ5_ORENI</name>
<evidence type="ECO:0000259" key="3">
    <source>
        <dbReference type="PROSITE" id="PS50103"/>
    </source>
</evidence>
<dbReference type="Proteomes" id="UP000005207">
    <property type="component" value="Linkage group LG5"/>
</dbReference>
<dbReference type="AlphaFoldDB" id="A0A669BQJ5"/>
<reference evidence="5" key="1">
    <citation type="submission" date="2012-01" db="EMBL/GenBank/DDBJ databases">
        <title>The Genome Sequence of Oreochromis niloticus (Nile Tilapia).</title>
        <authorList>
            <consortium name="Broad Institute Genome Assembly Team"/>
            <consortium name="Broad Institute Sequencing Platform"/>
            <person name="Di Palma F."/>
            <person name="Johnson J."/>
            <person name="Lander E.S."/>
            <person name="Lindblad-Toh K."/>
        </authorList>
    </citation>
    <scope>NUCLEOTIDE SEQUENCE [LARGE SCALE GENOMIC DNA]</scope>
</reference>
<dbReference type="SMART" id="SM00356">
    <property type="entry name" value="ZnF_C3H1"/>
    <property type="match status" value="3"/>
</dbReference>
<dbReference type="GO" id="GO:0008270">
    <property type="term" value="F:zinc ion binding"/>
    <property type="evidence" value="ECO:0007669"/>
    <property type="project" value="UniProtKB-KW"/>
</dbReference>
<dbReference type="OMA" id="KEISCYW"/>
<proteinExistence type="predicted"/>
<feature type="region of interest" description="Disordered" evidence="2">
    <location>
        <begin position="102"/>
        <end position="180"/>
    </location>
</feature>
<dbReference type="FunFam" id="4.10.1000.10:FF:000026">
    <property type="entry name" value="Zinc finger CCCH domain-containing protein 11A"/>
    <property type="match status" value="1"/>
</dbReference>
<reference evidence="4" key="2">
    <citation type="submission" date="2025-08" db="UniProtKB">
        <authorList>
            <consortium name="Ensembl"/>
        </authorList>
    </citation>
    <scope>IDENTIFICATION</scope>
</reference>
<evidence type="ECO:0000313" key="5">
    <source>
        <dbReference type="Proteomes" id="UP000005207"/>
    </source>
</evidence>
<keyword evidence="1" id="KW-0862">Zinc</keyword>
<dbReference type="Ensembl" id="ENSONIT00000067490.1">
    <property type="protein sequence ID" value="ENSONIP00000036820.1"/>
    <property type="gene ID" value="ENSONIG00000036050.1"/>
</dbReference>
<accession>A0A669BQJ5</accession>
<evidence type="ECO:0000256" key="1">
    <source>
        <dbReference type="PROSITE-ProRule" id="PRU00723"/>
    </source>
</evidence>
<evidence type="ECO:0000313" key="4">
    <source>
        <dbReference type="Ensembl" id="ENSONIP00000036820.1"/>
    </source>
</evidence>
<reference evidence="4" key="3">
    <citation type="submission" date="2025-09" db="UniProtKB">
        <authorList>
            <consortium name="Ensembl"/>
        </authorList>
    </citation>
    <scope>IDENTIFICATION</scope>
</reference>
<feature type="compositionally biased region" description="Acidic residues" evidence="2">
    <location>
        <begin position="147"/>
        <end position="162"/>
    </location>
</feature>
<keyword evidence="5" id="KW-1185">Reference proteome</keyword>
<sequence length="242" mass="27629">MTSHGDDCYFFYYSTCSKGDSCPFRHCEAAMGNETICSLWQEGRCFRAVCKFRHMKITKNRKEIPCYWENQPAGCQKPHCAFYHEKPRYIEGVFVQPDKNVKKEEEQHHEEQTVPAATVNPQLRSVKTETQEPVPSPTHPPVVINPADDDEDEDDQFSEEGEEGKGGPSPRKLPKSDDSLNFGVSTLEEIRLRKALKASMKRAGYPLQTTETSTNVEKENIQTFFRPDVFDSRDGKKCKLGL</sequence>
<dbReference type="InterPro" id="IPR041686">
    <property type="entry name" value="Znf-CCCH_3"/>
</dbReference>
<dbReference type="InParanoid" id="A0A669BQJ5"/>
<organism evidence="4 5">
    <name type="scientific">Oreochromis niloticus</name>
    <name type="common">Nile tilapia</name>
    <name type="synonym">Tilapia nilotica</name>
    <dbReference type="NCBI Taxonomy" id="8128"/>
    <lineage>
        <taxon>Eukaryota</taxon>
        <taxon>Metazoa</taxon>
        <taxon>Chordata</taxon>
        <taxon>Craniata</taxon>
        <taxon>Vertebrata</taxon>
        <taxon>Euteleostomi</taxon>
        <taxon>Actinopterygii</taxon>
        <taxon>Neopterygii</taxon>
        <taxon>Teleostei</taxon>
        <taxon>Neoteleostei</taxon>
        <taxon>Acanthomorphata</taxon>
        <taxon>Ovalentaria</taxon>
        <taxon>Cichlomorphae</taxon>
        <taxon>Cichliformes</taxon>
        <taxon>Cichlidae</taxon>
        <taxon>African cichlids</taxon>
        <taxon>Pseudocrenilabrinae</taxon>
        <taxon>Oreochromini</taxon>
        <taxon>Oreochromis</taxon>
    </lineage>
</organism>
<dbReference type="InterPro" id="IPR000571">
    <property type="entry name" value="Znf_CCCH"/>
</dbReference>
<feature type="domain" description="C3H1-type" evidence="3">
    <location>
        <begin position="7"/>
        <end position="29"/>
    </location>
</feature>
<feature type="compositionally biased region" description="Basic and acidic residues" evidence="2">
    <location>
        <begin position="102"/>
        <end position="112"/>
    </location>
</feature>
<feature type="zinc finger region" description="C3H1-type" evidence="1">
    <location>
        <begin position="7"/>
        <end position="29"/>
    </location>
</feature>
<dbReference type="GO" id="GO:0016973">
    <property type="term" value="P:poly(A)+ mRNA export from nucleus"/>
    <property type="evidence" value="ECO:0007669"/>
    <property type="project" value="TreeGrafter"/>
</dbReference>
<protein>
    <recommendedName>
        <fullName evidence="3">C3H1-type domain-containing protein</fullName>
    </recommendedName>
</protein>
<keyword evidence="1" id="KW-0863">Zinc-finger</keyword>
<dbReference type="PANTHER" id="PTHR15725:SF14">
    <property type="entry name" value="ZINC FINGER CCCH DOMAIN-CONTAINING PROTEIN 11A"/>
    <property type="match status" value="1"/>
</dbReference>
<dbReference type="Gene3D" id="4.10.1000.10">
    <property type="entry name" value="Zinc finger, CCCH-type"/>
    <property type="match status" value="1"/>
</dbReference>
<evidence type="ECO:0000256" key="2">
    <source>
        <dbReference type="SAM" id="MobiDB-lite"/>
    </source>
</evidence>
<keyword evidence="1" id="KW-0479">Metal-binding</keyword>